<dbReference type="EMBL" id="JADQDK010000001">
    <property type="protein sequence ID" value="MBW0137670.1"/>
    <property type="molecule type" value="Genomic_DNA"/>
</dbReference>
<evidence type="ECO:0000256" key="1">
    <source>
        <dbReference type="SAM" id="MobiDB-lite"/>
    </source>
</evidence>
<dbReference type="Proteomes" id="UP000694287">
    <property type="component" value="Unassembled WGS sequence"/>
</dbReference>
<comment type="caution">
    <text evidence="2">The sequence shown here is derived from an EMBL/GenBank/DDBJ whole genome shotgun (WGS) entry which is preliminary data.</text>
</comment>
<evidence type="ECO:0000313" key="2">
    <source>
        <dbReference type="EMBL" id="MBW0137670.1"/>
    </source>
</evidence>
<accession>A0ABS6UZK4</accession>
<protein>
    <submittedName>
        <fullName evidence="2">Uncharacterized protein</fullName>
    </submittedName>
</protein>
<feature type="region of interest" description="Disordered" evidence="1">
    <location>
        <begin position="128"/>
        <end position="159"/>
    </location>
</feature>
<name>A0ABS6UZK4_9PSEU</name>
<feature type="region of interest" description="Disordered" evidence="1">
    <location>
        <begin position="49"/>
        <end position="74"/>
    </location>
</feature>
<keyword evidence="3" id="KW-1185">Reference proteome</keyword>
<dbReference type="RefSeq" id="WP_218601032.1">
    <property type="nucleotide sequence ID" value="NZ_JADQDJ010000009.1"/>
</dbReference>
<reference evidence="2 3" key="1">
    <citation type="submission" date="2020-11" db="EMBL/GenBank/DDBJ databases">
        <title>Pseudonocardia abyssalis sp. nov. and Pseudonocardia oceani sp. nov., description and phylogenomic analysis of two novel actinomycetes isolated from the deep Southern Ocean.</title>
        <authorList>
            <person name="Parra J."/>
        </authorList>
    </citation>
    <scope>NUCLEOTIDE SEQUENCE [LARGE SCALE GENOMIC DNA]</scope>
    <source>
        <strain evidence="2 3">KRD-168</strain>
    </source>
</reference>
<proteinExistence type="predicted"/>
<gene>
    <name evidence="2" type="ORF">I4I81_25905</name>
</gene>
<sequence>MTTPPTVRGIAKLTARLRELSARGREADPAERAAFLADKRALLDRIPDQAGRHEPAPPMSAEEAARRLTGPGRTLDESRALVRDYLDDTSDRVGTPAHLWGLDEFDLTAIESSARGAEAVAPVVLRCPEGRPRADAEHLDDRRADEDSASDDLTRENGR</sequence>
<organism evidence="2 3">
    <name type="scientific">Pseudonocardia abyssalis</name>
    <dbReference type="NCBI Taxonomy" id="2792008"/>
    <lineage>
        <taxon>Bacteria</taxon>
        <taxon>Bacillati</taxon>
        <taxon>Actinomycetota</taxon>
        <taxon>Actinomycetes</taxon>
        <taxon>Pseudonocardiales</taxon>
        <taxon>Pseudonocardiaceae</taxon>
        <taxon>Pseudonocardia</taxon>
    </lineage>
</organism>
<evidence type="ECO:0000313" key="3">
    <source>
        <dbReference type="Proteomes" id="UP000694287"/>
    </source>
</evidence>